<sequence length="193" mass="21307">MTGQVNVEVDAAPQEDLTKIMAEIRDQYEGVAAKNRRELEAWFQAKSESLNKEVSVNTETLQTSKSEITELKRTLQGLEIELQSQLSMKASLEGTLADTQARYGGMLNGYQIQLRGDLERQGQEYQNLLDIKTRLEMEIAEYRRLLDGEGAGTQSSTSIGSKSSSTTRTVVTIVEEVKDGKVISSTQSVAPGK</sequence>
<comment type="caution">
    <text evidence="5">The sequence shown here is derived from an EMBL/GenBank/DDBJ whole genome shotgun (WGS) entry which is preliminary data.</text>
</comment>
<feature type="coiled-coil region" evidence="3">
    <location>
        <begin position="61"/>
        <end position="88"/>
    </location>
</feature>
<dbReference type="InterPro" id="IPR039008">
    <property type="entry name" value="IF_rod_dom"/>
</dbReference>
<dbReference type="Proteomes" id="UP001529510">
    <property type="component" value="Unassembled WGS sequence"/>
</dbReference>
<evidence type="ECO:0000313" key="5">
    <source>
        <dbReference type="EMBL" id="KAL0166941.1"/>
    </source>
</evidence>
<dbReference type="PANTHER" id="PTHR23239">
    <property type="entry name" value="INTERMEDIATE FILAMENT"/>
    <property type="match status" value="1"/>
</dbReference>
<dbReference type="Pfam" id="PF00038">
    <property type="entry name" value="Filament"/>
    <property type="match status" value="1"/>
</dbReference>
<organism evidence="5 6">
    <name type="scientific">Cirrhinus mrigala</name>
    <name type="common">Mrigala</name>
    <dbReference type="NCBI Taxonomy" id="683832"/>
    <lineage>
        <taxon>Eukaryota</taxon>
        <taxon>Metazoa</taxon>
        <taxon>Chordata</taxon>
        <taxon>Craniata</taxon>
        <taxon>Vertebrata</taxon>
        <taxon>Euteleostomi</taxon>
        <taxon>Actinopterygii</taxon>
        <taxon>Neopterygii</taxon>
        <taxon>Teleostei</taxon>
        <taxon>Ostariophysi</taxon>
        <taxon>Cypriniformes</taxon>
        <taxon>Cyprinidae</taxon>
        <taxon>Labeoninae</taxon>
        <taxon>Labeonini</taxon>
        <taxon>Cirrhinus</taxon>
    </lineage>
</organism>
<feature type="coiled-coil region" evidence="3">
    <location>
        <begin position="118"/>
        <end position="145"/>
    </location>
</feature>
<evidence type="ECO:0000256" key="3">
    <source>
        <dbReference type="SAM" id="Coils"/>
    </source>
</evidence>
<dbReference type="PROSITE" id="PS51842">
    <property type="entry name" value="IF_ROD_2"/>
    <property type="match status" value="1"/>
</dbReference>
<dbReference type="EMBL" id="JAMKFB020000019">
    <property type="protein sequence ID" value="KAL0166941.1"/>
    <property type="molecule type" value="Genomic_DNA"/>
</dbReference>
<keyword evidence="6" id="KW-1185">Reference proteome</keyword>
<evidence type="ECO:0000256" key="2">
    <source>
        <dbReference type="ARBA" id="ARBA00023054"/>
    </source>
</evidence>
<accession>A0ABD0P146</accession>
<dbReference type="Gene3D" id="1.20.5.500">
    <property type="entry name" value="Single helix bin"/>
    <property type="match status" value="1"/>
</dbReference>
<protein>
    <recommendedName>
        <fullName evidence="4">IF rod domain-containing protein</fullName>
    </recommendedName>
</protein>
<keyword evidence="1" id="KW-0403">Intermediate filament</keyword>
<gene>
    <name evidence="5" type="ORF">M9458_038785</name>
</gene>
<dbReference type="Gene3D" id="1.20.5.170">
    <property type="match status" value="1"/>
</dbReference>
<evidence type="ECO:0000259" key="4">
    <source>
        <dbReference type="PROSITE" id="PS51842"/>
    </source>
</evidence>
<dbReference type="SUPFAM" id="SSF64593">
    <property type="entry name" value="Intermediate filament protein, coiled coil region"/>
    <property type="match status" value="1"/>
</dbReference>
<dbReference type="FunFam" id="1.20.5.500:FF:000001">
    <property type="entry name" value="Type II keratin 23"/>
    <property type="match status" value="1"/>
</dbReference>
<dbReference type="PANTHER" id="PTHR23239:SF367">
    <property type="entry name" value="KERATIN 15-RELATED"/>
    <property type="match status" value="1"/>
</dbReference>
<reference evidence="5 6" key="1">
    <citation type="submission" date="2024-05" db="EMBL/GenBank/DDBJ databases">
        <title>Genome sequencing and assembly of Indian major carp, Cirrhinus mrigala (Hamilton, 1822).</title>
        <authorList>
            <person name="Mohindra V."/>
            <person name="Chowdhury L.M."/>
            <person name="Lal K."/>
            <person name="Jena J.K."/>
        </authorList>
    </citation>
    <scope>NUCLEOTIDE SEQUENCE [LARGE SCALE GENOMIC DNA]</scope>
    <source>
        <strain evidence="5">CM1030</strain>
        <tissue evidence="5">Blood</tissue>
    </source>
</reference>
<dbReference type="AlphaFoldDB" id="A0ABD0P146"/>
<dbReference type="PRINTS" id="PR01248">
    <property type="entry name" value="TYPE1KERATIN"/>
</dbReference>
<proteinExistence type="predicted"/>
<evidence type="ECO:0000256" key="1">
    <source>
        <dbReference type="ARBA" id="ARBA00022754"/>
    </source>
</evidence>
<dbReference type="InterPro" id="IPR002957">
    <property type="entry name" value="Keratin_I"/>
</dbReference>
<keyword evidence="2 3" id="KW-0175">Coiled coil</keyword>
<dbReference type="SMART" id="SM01391">
    <property type="entry name" value="Filament"/>
    <property type="match status" value="1"/>
</dbReference>
<dbReference type="GO" id="GO:0005882">
    <property type="term" value="C:intermediate filament"/>
    <property type="evidence" value="ECO:0007669"/>
    <property type="project" value="UniProtKB-KW"/>
</dbReference>
<feature type="domain" description="IF rod" evidence="4">
    <location>
        <begin position="1"/>
        <end position="153"/>
    </location>
</feature>
<name>A0ABD0P146_CIRMR</name>
<evidence type="ECO:0000313" key="6">
    <source>
        <dbReference type="Proteomes" id="UP001529510"/>
    </source>
</evidence>